<evidence type="ECO:0000259" key="5">
    <source>
        <dbReference type="Pfam" id="PF00933"/>
    </source>
</evidence>
<proteinExistence type="inferred from homology"/>
<dbReference type="InterPro" id="IPR050226">
    <property type="entry name" value="NagZ_Beta-hexosaminidase"/>
</dbReference>
<dbReference type="PANTHER" id="PTHR30480:SF16">
    <property type="entry name" value="GLYCOSIDE HYDROLASE FAMILY 3 DOMAIN PROTEIN"/>
    <property type="match status" value="1"/>
</dbReference>
<keyword evidence="3" id="KW-0326">Glycosidase</keyword>
<comment type="similarity">
    <text evidence="1">Belongs to the glycosyl hydrolase 3 family.</text>
</comment>
<dbReference type="Pfam" id="PF00933">
    <property type="entry name" value="Glyco_hydro_3"/>
    <property type="match status" value="1"/>
</dbReference>
<feature type="chain" id="PRO_5047037845" evidence="4">
    <location>
        <begin position="21"/>
        <end position="376"/>
    </location>
</feature>
<dbReference type="InterPro" id="IPR036962">
    <property type="entry name" value="Glyco_hydro_3_N_sf"/>
</dbReference>
<protein>
    <submittedName>
        <fullName evidence="6">Glycoside hydrolase family 3 N-terminal domain-containing protein</fullName>
    </submittedName>
</protein>
<evidence type="ECO:0000256" key="1">
    <source>
        <dbReference type="ARBA" id="ARBA00005336"/>
    </source>
</evidence>
<evidence type="ECO:0000256" key="4">
    <source>
        <dbReference type="SAM" id="SignalP"/>
    </source>
</evidence>
<accession>A0ABY8AVN1</accession>
<evidence type="ECO:0000256" key="2">
    <source>
        <dbReference type="ARBA" id="ARBA00022801"/>
    </source>
</evidence>
<dbReference type="Gene3D" id="3.20.20.300">
    <property type="entry name" value="Glycoside hydrolase, family 3, N-terminal domain"/>
    <property type="match status" value="1"/>
</dbReference>
<dbReference type="Proteomes" id="UP001222087">
    <property type="component" value="Chromosome"/>
</dbReference>
<name>A0ABY8AVN1_9GAMM</name>
<sequence length="376" mass="41562">MKYARILFPLLLLCAGVANAEEPSLREKIGQMLIVGFDGKEVNEQSPIVQAIEKSNIGGVILFDYNYRTQTFDKNIASPEQVKKLNEQLQQANKIANQTHHRPQLPLLISVDYEGGAVDRLSAKYGFPQTLSAADIGQMTPEAAHQEADKMGKTLEDEGFNLDFAPDIDVNVNQNNPIIGLLGRSFSDDPVNVALYGGIFSQDFLQHNVQCVYKHFPGHGSSTSDSHLGFVDVTDSWQEFELDPYRLLLNSESPCGMIMTAHIINRKLDASGMPATLSHKVLTELLREQLQFKGVIVTDDMQMKAISENFGLEQAVTLAVNAGADMLLFGNQLSENPQDPQEIIDIIEAKVSSGEISENRINEAYQHILAFKGLKS</sequence>
<reference evidence="6 7" key="1">
    <citation type="submission" date="2023-02" db="EMBL/GenBank/DDBJ databases">
        <title>Genome Sequence of L. cardiaca H63T.</title>
        <authorList>
            <person name="Lopez A.E."/>
            <person name="Cianciotto N.P."/>
        </authorList>
    </citation>
    <scope>NUCLEOTIDE SEQUENCE [LARGE SCALE GENOMIC DNA]</scope>
    <source>
        <strain evidence="6 7">H63</strain>
    </source>
</reference>
<evidence type="ECO:0000313" key="6">
    <source>
        <dbReference type="EMBL" id="WED44703.1"/>
    </source>
</evidence>
<keyword evidence="4" id="KW-0732">Signal</keyword>
<dbReference type="InterPro" id="IPR001764">
    <property type="entry name" value="Glyco_hydro_3_N"/>
</dbReference>
<evidence type="ECO:0000256" key="3">
    <source>
        <dbReference type="ARBA" id="ARBA00023295"/>
    </source>
</evidence>
<feature type="signal peptide" evidence="4">
    <location>
        <begin position="1"/>
        <end position="20"/>
    </location>
</feature>
<keyword evidence="2 6" id="KW-0378">Hydrolase</keyword>
<dbReference type="EMBL" id="CP119078">
    <property type="protein sequence ID" value="WED44703.1"/>
    <property type="molecule type" value="Genomic_DNA"/>
</dbReference>
<gene>
    <name evidence="6" type="ORF">PXX05_13515</name>
</gene>
<dbReference type="GO" id="GO:0016787">
    <property type="term" value="F:hydrolase activity"/>
    <property type="evidence" value="ECO:0007669"/>
    <property type="project" value="UniProtKB-KW"/>
</dbReference>
<dbReference type="InterPro" id="IPR017853">
    <property type="entry name" value="GH"/>
</dbReference>
<feature type="domain" description="Glycoside hydrolase family 3 N-terminal" evidence="5">
    <location>
        <begin position="25"/>
        <end position="369"/>
    </location>
</feature>
<organism evidence="6 7">
    <name type="scientific">Legionella cardiaca</name>
    <dbReference type="NCBI Taxonomy" id="1071983"/>
    <lineage>
        <taxon>Bacteria</taxon>
        <taxon>Pseudomonadati</taxon>
        <taxon>Pseudomonadota</taxon>
        <taxon>Gammaproteobacteria</taxon>
        <taxon>Legionellales</taxon>
        <taxon>Legionellaceae</taxon>
        <taxon>Legionella</taxon>
    </lineage>
</organism>
<dbReference type="SUPFAM" id="SSF51445">
    <property type="entry name" value="(Trans)glycosidases"/>
    <property type="match status" value="1"/>
</dbReference>
<keyword evidence="7" id="KW-1185">Reference proteome</keyword>
<dbReference type="PANTHER" id="PTHR30480">
    <property type="entry name" value="BETA-HEXOSAMINIDASE-RELATED"/>
    <property type="match status" value="1"/>
</dbReference>
<evidence type="ECO:0000313" key="7">
    <source>
        <dbReference type="Proteomes" id="UP001222087"/>
    </source>
</evidence>
<dbReference type="RefSeq" id="WP_275090523.1">
    <property type="nucleotide sequence ID" value="NZ_CP119078.1"/>
</dbReference>